<reference evidence="2" key="2">
    <citation type="journal article" date="2023" name="IMA Fungus">
        <title>Comparative genomic study of the Penicillium genus elucidates a diverse pangenome and 15 lateral gene transfer events.</title>
        <authorList>
            <person name="Petersen C."/>
            <person name="Sorensen T."/>
            <person name="Nielsen M.R."/>
            <person name="Sondergaard T.E."/>
            <person name="Sorensen J.L."/>
            <person name="Fitzpatrick D.A."/>
            <person name="Frisvad J.C."/>
            <person name="Nielsen K.L."/>
        </authorList>
    </citation>
    <scope>NUCLEOTIDE SEQUENCE</scope>
    <source>
        <strain evidence="2">IBT 30069</strain>
    </source>
</reference>
<dbReference type="OrthoDB" id="4482902at2759"/>
<keyword evidence="1" id="KW-0732">Signal</keyword>
<name>A0A9W9GEZ0_9EURO</name>
<evidence type="ECO:0000313" key="2">
    <source>
        <dbReference type="EMBL" id="KAJ5116858.1"/>
    </source>
</evidence>
<reference evidence="2" key="1">
    <citation type="submission" date="2022-11" db="EMBL/GenBank/DDBJ databases">
        <authorList>
            <person name="Petersen C."/>
        </authorList>
    </citation>
    <scope>NUCLEOTIDE SEQUENCE</scope>
    <source>
        <strain evidence="2">IBT 30069</strain>
    </source>
</reference>
<keyword evidence="3" id="KW-1185">Reference proteome</keyword>
<gene>
    <name evidence="2" type="ORF">N7456_001206</name>
</gene>
<feature type="chain" id="PRO_5040723077" evidence="1">
    <location>
        <begin position="20"/>
        <end position="150"/>
    </location>
</feature>
<dbReference type="AlphaFoldDB" id="A0A9W9GEZ0"/>
<accession>A0A9W9GEZ0</accession>
<evidence type="ECO:0000256" key="1">
    <source>
        <dbReference type="SAM" id="SignalP"/>
    </source>
</evidence>
<protein>
    <submittedName>
        <fullName evidence="2">Uncharacterized protein</fullName>
    </submittedName>
</protein>
<dbReference type="EMBL" id="JAPQKH010000001">
    <property type="protein sequence ID" value="KAJ5116858.1"/>
    <property type="molecule type" value="Genomic_DNA"/>
</dbReference>
<feature type="signal peptide" evidence="1">
    <location>
        <begin position="1"/>
        <end position="19"/>
    </location>
</feature>
<dbReference type="Proteomes" id="UP001149165">
    <property type="component" value="Unassembled WGS sequence"/>
</dbReference>
<comment type="caution">
    <text evidence="2">The sequence shown here is derived from an EMBL/GenBank/DDBJ whole genome shotgun (WGS) entry which is preliminary data.</text>
</comment>
<sequence>MKATGIFNFLLLAGSTAVAIPTKRAGKYEAVTINSLSTTLSDEWGSIQMRFTDPNYEASTTFNMSWIRPGDPPAYTMSGDSNYLLSFPEGVDEIARLDFVVKRDDSTETISVDVYNEAEDSVWTCGPLKSTPGTQRCYAAAQISVLPTSS</sequence>
<proteinExistence type="predicted"/>
<evidence type="ECO:0000313" key="3">
    <source>
        <dbReference type="Proteomes" id="UP001149165"/>
    </source>
</evidence>
<organism evidence="2 3">
    <name type="scientific">Penicillium angulare</name>
    <dbReference type="NCBI Taxonomy" id="116970"/>
    <lineage>
        <taxon>Eukaryota</taxon>
        <taxon>Fungi</taxon>
        <taxon>Dikarya</taxon>
        <taxon>Ascomycota</taxon>
        <taxon>Pezizomycotina</taxon>
        <taxon>Eurotiomycetes</taxon>
        <taxon>Eurotiomycetidae</taxon>
        <taxon>Eurotiales</taxon>
        <taxon>Aspergillaceae</taxon>
        <taxon>Penicillium</taxon>
    </lineage>
</organism>